<proteinExistence type="predicted"/>
<accession>G3HSR2</accession>
<evidence type="ECO:0000313" key="2">
    <source>
        <dbReference type="Proteomes" id="UP000001075"/>
    </source>
</evidence>
<protein>
    <submittedName>
        <fullName evidence="1">Uncharacterized protein</fullName>
    </submittedName>
</protein>
<dbReference type="Proteomes" id="UP000001075">
    <property type="component" value="Unassembled WGS sequence"/>
</dbReference>
<dbReference type="EMBL" id="JH000669">
    <property type="protein sequence ID" value="EGV99331.1"/>
    <property type="molecule type" value="Genomic_DNA"/>
</dbReference>
<dbReference type="AlphaFoldDB" id="G3HSR2"/>
<name>G3HSR2_CRIGR</name>
<dbReference type="InParanoid" id="G3HSR2"/>
<gene>
    <name evidence="1" type="ORF">I79_013905</name>
</gene>
<reference evidence="2" key="1">
    <citation type="journal article" date="2011" name="Nat. Biotechnol.">
        <title>The genomic sequence of the Chinese hamster ovary (CHO)-K1 cell line.</title>
        <authorList>
            <person name="Xu X."/>
            <person name="Nagarajan H."/>
            <person name="Lewis N.E."/>
            <person name="Pan S."/>
            <person name="Cai Z."/>
            <person name="Liu X."/>
            <person name="Chen W."/>
            <person name="Xie M."/>
            <person name="Wang W."/>
            <person name="Hammond S."/>
            <person name="Andersen M.R."/>
            <person name="Neff N."/>
            <person name="Passarelli B."/>
            <person name="Koh W."/>
            <person name="Fan H.C."/>
            <person name="Wang J."/>
            <person name="Gui Y."/>
            <person name="Lee K.H."/>
            <person name="Betenbaugh M.J."/>
            <person name="Quake S.R."/>
            <person name="Famili I."/>
            <person name="Palsson B.O."/>
            <person name="Wang J."/>
        </authorList>
    </citation>
    <scope>NUCLEOTIDE SEQUENCE [LARGE SCALE GENOMIC DNA]</scope>
    <source>
        <strain evidence="2">CHO K1 cell line</strain>
    </source>
</reference>
<evidence type="ECO:0000313" key="1">
    <source>
        <dbReference type="EMBL" id="EGV99331.1"/>
    </source>
</evidence>
<organism evidence="1 2">
    <name type="scientific">Cricetulus griseus</name>
    <name type="common">Chinese hamster</name>
    <name type="synonym">Cricetulus barabensis griseus</name>
    <dbReference type="NCBI Taxonomy" id="10029"/>
    <lineage>
        <taxon>Eukaryota</taxon>
        <taxon>Metazoa</taxon>
        <taxon>Chordata</taxon>
        <taxon>Craniata</taxon>
        <taxon>Vertebrata</taxon>
        <taxon>Euteleostomi</taxon>
        <taxon>Mammalia</taxon>
        <taxon>Eutheria</taxon>
        <taxon>Euarchontoglires</taxon>
        <taxon>Glires</taxon>
        <taxon>Rodentia</taxon>
        <taxon>Myomorpha</taxon>
        <taxon>Muroidea</taxon>
        <taxon>Cricetidae</taxon>
        <taxon>Cricetinae</taxon>
        <taxon>Cricetulus</taxon>
    </lineage>
</organism>
<sequence>MEFQLHAHFQQNVNSSYVSKCLQGNQLVQNQSINIHALIRNSHLFNEYEMKT</sequence>